<feature type="chain" id="PRO_5012572075" description="LTXXQ motif family protein" evidence="2">
    <location>
        <begin position="20"/>
        <end position="160"/>
    </location>
</feature>
<dbReference type="Proteomes" id="UP000190121">
    <property type="component" value="Unassembled WGS sequence"/>
</dbReference>
<feature type="signal peptide" evidence="2">
    <location>
        <begin position="1"/>
        <end position="19"/>
    </location>
</feature>
<sequence length="160" mass="18897">MKRTLLSFFLLVITTLALKAQTSASAPPRCLFQRNTYVCTELALSDEECESVSSLLNELDTQRIALWKEHRERTAQLRNKKDLTKEDVIKHLKERTEWKTRESKLIEECYIKLCDQISPEKVLLLEHTQRKFGRSLMNKKSPSPIHKSQREQKNSQQRRR</sequence>
<dbReference type="STRING" id="29524.SAMN02745171_01189"/>
<dbReference type="AlphaFoldDB" id="A0A1T4NPP9"/>
<evidence type="ECO:0000313" key="3">
    <source>
        <dbReference type="EMBL" id="SJZ81214.1"/>
    </source>
</evidence>
<feature type="region of interest" description="Disordered" evidence="1">
    <location>
        <begin position="133"/>
        <end position="160"/>
    </location>
</feature>
<dbReference type="RefSeq" id="WP_078737104.1">
    <property type="nucleotide sequence ID" value="NZ_FUXE01000011.1"/>
</dbReference>
<dbReference type="OrthoDB" id="1014646at2"/>
<organism evidence="3 4">
    <name type="scientific">Porphyromonas circumdentaria</name>
    <dbReference type="NCBI Taxonomy" id="29524"/>
    <lineage>
        <taxon>Bacteria</taxon>
        <taxon>Pseudomonadati</taxon>
        <taxon>Bacteroidota</taxon>
        <taxon>Bacteroidia</taxon>
        <taxon>Bacteroidales</taxon>
        <taxon>Porphyromonadaceae</taxon>
        <taxon>Porphyromonas</taxon>
    </lineage>
</organism>
<evidence type="ECO:0000256" key="2">
    <source>
        <dbReference type="SAM" id="SignalP"/>
    </source>
</evidence>
<keyword evidence="2" id="KW-0732">Signal</keyword>
<evidence type="ECO:0000256" key="1">
    <source>
        <dbReference type="SAM" id="MobiDB-lite"/>
    </source>
</evidence>
<proteinExistence type="predicted"/>
<evidence type="ECO:0000313" key="4">
    <source>
        <dbReference type="Proteomes" id="UP000190121"/>
    </source>
</evidence>
<keyword evidence="4" id="KW-1185">Reference proteome</keyword>
<name>A0A1T4NPP9_9PORP</name>
<accession>A0A1T4NPP9</accession>
<dbReference type="EMBL" id="FUXE01000011">
    <property type="protein sequence ID" value="SJZ81214.1"/>
    <property type="molecule type" value="Genomic_DNA"/>
</dbReference>
<protein>
    <recommendedName>
        <fullName evidence="5">LTXXQ motif family protein</fullName>
    </recommendedName>
</protein>
<evidence type="ECO:0008006" key="5">
    <source>
        <dbReference type="Google" id="ProtNLM"/>
    </source>
</evidence>
<gene>
    <name evidence="3" type="ORF">SAMN02745171_01189</name>
</gene>
<reference evidence="4" key="1">
    <citation type="submission" date="2017-02" db="EMBL/GenBank/DDBJ databases">
        <authorList>
            <person name="Varghese N."/>
            <person name="Submissions S."/>
        </authorList>
    </citation>
    <scope>NUCLEOTIDE SEQUENCE [LARGE SCALE GENOMIC DNA]</scope>
    <source>
        <strain evidence="4">ATCC 51356</strain>
    </source>
</reference>